<sequence length="243" mass="25996">MHNHASSQKDGFPLVGIHCRSAGGLAPIKNGASVNATSSNGAPLAQPAGVSLAFLRCRRLISYFTAVTINCAFVSPTSRLLSISVTTSWGNLALSCCDFLLIEPVAITGSPRIRCDSVYAKKMIVKDLKCDSLGSRFYLHGAIHLVSAKPGSASTLTGPLTTTDSSDIEAAMQNHITPLTGRNSLTQNKFTWRFLALSRTDSRAKPCRISVEAYTELEARQALAPHFILSLAARLPVQEVSHA</sequence>
<dbReference type="EMBL" id="CP000826">
    <property type="protein sequence ID" value="ABV42979.1"/>
    <property type="molecule type" value="Genomic_DNA"/>
</dbReference>
<dbReference type="HOGENOM" id="CLU_099856_0_0_6"/>
<protein>
    <recommendedName>
        <fullName evidence="2">Host cell division inhibitor Icd-like protein</fullName>
    </recommendedName>
</protein>
<dbReference type="STRING" id="399741.Spro_3883"/>
<evidence type="ECO:0008006" key="2">
    <source>
        <dbReference type="Google" id="ProtNLM"/>
    </source>
</evidence>
<dbReference type="AlphaFoldDB" id="A8GIN9"/>
<dbReference type="eggNOG" id="ENOG50338GW">
    <property type="taxonomic scope" value="Bacteria"/>
</dbReference>
<accession>A8GIN9</accession>
<dbReference type="KEGG" id="spe:Spro_3883"/>
<dbReference type="NCBIfam" id="NF033153">
    <property type="entry name" value="phage_ICD_like"/>
    <property type="match status" value="1"/>
</dbReference>
<name>A8GIN9_SERP5</name>
<dbReference type="OrthoDB" id="6445882at2"/>
<proteinExistence type="predicted"/>
<gene>
    <name evidence="1" type="ordered locus">Spro_3883</name>
</gene>
<organism evidence="1">
    <name type="scientific">Serratia proteamaculans (strain 568)</name>
    <dbReference type="NCBI Taxonomy" id="399741"/>
    <lineage>
        <taxon>Bacteria</taxon>
        <taxon>Pseudomonadati</taxon>
        <taxon>Pseudomonadota</taxon>
        <taxon>Gammaproteobacteria</taxon>
        <taxon>Enterobacterales</taxon>
        <taxon>Yersiniaceae</taxon>
        <taxon>Serratia</taxon>
    </lineage>
</organism>
<evidence type="ECO:0000313" key="1">
    <source>
        <dbReference type="EMBL" id="ABV42979.1"/>
    </source>
</evidence>
<reference evidence="1" key="1">
    <citation type="submission" date="2007-09" db="EMBL/GenBank/DDBJ databases">
        <title>Complete sequence of chromosome of Serratia proteamaculans 568.</title>
        <authorList>
            <consortium name="US DOE Joint Genome Institute"/>
            <person name="Copeland A."/>
            <person name="Lucas S."/>
            <person name="Lapidus A."/>
            <person name="Barry K."/>
            <person name="Glavina del Rio T."/>
            <person name="Dalin E."/>
            <person name="Tice H."/>
            <person name="Pitluck S."/>
            <person name="Chain P."/>
            <person name="Malfatti S."/>
            <person name="Shin M."/>
            <person name="Vergez L."/>
            <person name="Schmutz J."/>
            <person name="Larimer F."/>
            <person name="Land M."/>
            <person name="Hauser L."/>
            <person name="Kyrpides N."/>
            <person name="Kim E."/>
            <person name="Taghavi S."/>
            <person name="Newman L."/>
            <person name="Vangronsveld J."/>
            <person name="van der Lelie D."/>
            <person name="Richardson P."/>
        </authorList>
    </citation>
    <scope>NUCLEOTIDE SEQUENCE [LARGE SCALE GENOMIC DNA]</scope>
    <source>
        <strain evidence="1">568</strain>
    </source>
</reference>